<accession>A0A8J3ZL39</accession>
<feature type="domain" description="Aminotransferase class V" evidence="6">
    <location>
        <begin position="96"/>
        <end position="383"/>
    </location>
</feature>
<dbReference type="PROSITE" id="PS51257">
    <property type="entry name" value="PROKAR_LIPOPROTEIN"/>
    <property type="match status" value="1"/>
</dbReference>
<sequence>MVTRRGVLAAAAATTAACTTETTGGQDFDPSSWASVKAQFPHDRDSANFAAFVFASHLPPVKQAIERYAASLDRDPTGFLASDEDRLDREVATKAGDYLKADPGSIAFTDSTTAGLGLMYSGLRLGSGDEILTTEHDFYATHESLRLLAARTGCTVKKVRLYGDKPTEDAILSAFSAALSPKVAVVALTWVHSGTGVRLPIAAMADLVRERTQALVCLDAVHGFGARRERPQDLKVDFFVSGGHKWLFGPRGTGLVWGSPKGWERYTPVVPSFSRAAIGAWISGRAPSGSPGELASPGGYHTFENRWALAAAFDLHKRIGADRIADRTEQLATKLKQGIKDHVRLVTPESPALSAGLVCCEVEGVPPAAAVAQLRANGIVASVTPYATTLVRFGTSVATDESDVDRAIAAVKDL</sequence>
<dbReference type="InterPro" id="IPR006311">
    <property type="entry name" value="TAT_signal"/>
</dbReference>
<dbReference type="Proteomes" id="UP000635606">
    <property type="component" value="Unassembled WGS sequence"/>
</dbReference>
<dbReference type="AlphaFoldDB" id="A0A8J3ZL39"/>
<comment type="similarity">
    <text evidence="2">Belongs to the class-V pyridoxal-phosphate-dependent aminotransferase family. Csd subfamily.</text>
</comment>
<protein>
    <submittedName>
        <fullName evidence="7">Class V aminotransferase</fullName>
    </submittedName>
</protein>
<proteinExistence type="inferred from homology"/>
<dbReference type="InterPro" id="IPR000192">
    <property type="entry name" value="Aminotrans_V_dom"/>
</dbReference>
<dbReference type="InterPro" id="IPR020578">
    <property type="entry name" value="Aminotrans_V_PyrdxlP_BS"/>
</dbReference>
<dbReference type="GO" id="GO:0031071">
    <property type="term" value="F:cysteine desulfurase activity"/>
    <property type="evidence" value="ECO:0007669"/>
    <property type="project" value="UniProtKB-EC"/>
</dbReference>
<dbReference type="SUPFAM" id="SSF53383">
    <property type="entry name" value="PLP-dependent transferases"/>
    <property type="match status" value="1"/>
</dbReference>
<organism evidence="7 8">
    <name type="scientific">Virgisporangium ochraceum</name>
    <dbReference type="NCBI Taxonomy" id="65505"/>
    <lineage>
        <taxon>Bacteria</taxon>
        <taxon>Bacillati</taxon>
        <taxon>Actinomycetota</taxon>
        <taxon>Actinomycetes</taxon>
        <taxon>Micromonosporales</taxon>
        <taxon>Micromonosporaceae</taxon>
        <taxon>Virgisporangium</taxon>
    </lineage>
</organism>
<evidence type="ECO:0000256" key="3">
    <source>
        <dbReference type="ARBA" id="ARBA00022898"/>
    </source>
</evidence>
<keyword evidence="8" id="KW-1185">Reference proteome</keyword>
<dbReference type="InterPro" id="IPR015422">
    <property type="entry name" value="PyrdxlP-dep_Trfase_small"/>
</dbReference>
<dbReference type="PANTHER" id="PTHR43586:SF8">
    <property type="entry name" value="CYSTEINE DESULFURASE 1, CHLOROPLASTIC"/>
    <property type="match status" value="1"/>
</dbReference>
<evidence type="ECO:0000313" key="7">
    <source>
        <dbReference type="EMBL" id="GIJ66319.1"/>
    </source>
</evidence>
<comment type="catalytic activity">
    <reaction evidence="4">
        <text>(sulfur carrier)-H + L-cysteine = (sulfur carrier)-SH + L-alanine</text>
        <dbReference type="Rhea" id="RHEA:43892"/>
        <dbReference type="Rhea" id="RHEA-COMP:14737"/>
        <dbReference type="Rhea" id="RHEA-COMP:14739"/>
        <dbReference type="ChEBI" id="CHEBI:29917"/>
        <dbReference type="ChEBI" id="CHEBI:35235"/>
        <dbReference type="ChEBI" id="CHEBI:57972"/>
        <dbReference type="ChEBI" id="CHEBI:64428"/>
        <dbReference type="EC" id="2.8.1.7"/>
    </reaction>
</comment>
<name>A0A8J3ZL39_9ACTN</name>
<reference evidence="7" key="1">
    <citation type="submission" date="2021-01" db="EMBL/GenBank/DDBJ databases">
        <title>Whole genome shotgun sequence of Virgisporangium ochraceum NBRC 16418.</title>
        <authorList>
            <person name="Komaki H."/>
            <person name="Tamura T."/>
        </authorList>
    </citation>
    <scope>NUCLEOTIDE SEQUENCE</scope>
    <source>
        <strain evidence="7">NBRC 16418</strain>
    </source>
</reference>
<evidence type="ECO:0000256" key="4">
    <source>
        <dbReference type="ARBA" id="ARBA00050776"/>
    </source>
</evidence>
<dbReference type="RefSeq" id="WP_203926294.1">
    <property type="nucleotide sequence ID" value="NZ_BOPH01000017.1"/>
</dbReference>
<dbReference type="PANTHER" id="PTHR43586">
    <property type="entry name" value="CYSTEINE DESULFURASE"/>
    <property type="match status" value="1"/>
</dbReference>
<gene>
    <name evidence="7" type="ORF">Voc01_012360</name>
</gene>
<dbReference type="PROSITE" id="PS00595">
    <property type="entry name" value="AA_TRANSFER_CLASS_5"/>
    <property type="match status" value="1"/>
</dbReference>
<dbReference type="PROSITE" id="PS51318">
    <property type="entry name" value="TAT"/>
    <property type="match status" value="1"/>
</dbReference>
<evidence type="ECO:0000256" key="2">
    <source>
        <dbReference type="ARBA" id="ARBA00010447"/>
    </source>
</evidence>
<dbReference type="Gene3D" id="3.90.1150.10">
    <property type="entry name" value="Aspartate Aminotransferase, domain 1"/>
    <property type="match status" value="1"/>
</dbReference>
<comment type="caution">
    <text evidence="7">The sequence shown here is derived from an EMBL/GenBank/DDBJ whole genome shotgun (WGS) entry which is preliminary data.</text>
</comment>
<comment type="cofactor">
    <cofactor evidence="1 5">
        <name>pyridoxal 5'-phosphate</name>
        <dbReference type="ChEBI" id="CHEBI:597326"/>
    </cofactor>
</comment>
<dbReference type="Pfam" id="PF00266">
    <property type="entry name" value="Aminotran_5"/>
    <property type="match status" value="1"/>
</dbReference>
<dbReference type="InterPro" id="IPR015421">
    <property type="entry name" value="PyrdxlP-dep_Trfase_major"/>
</dbReference>
<dbReference type="EMBL" id="BOPH01000017">
    <property type="protein sequence ID" value="GIJ66319.1"/>
    <property type="molecule type" value="Genomic_DNA"/>
</dbReference>
<keyword evidence="7" id="KW-0032">Aminotransferase</keyword>
<dbReference type="Gene3D" id="3.40.640.10">
    <property type="entry name" value="Type I PLP-dependent aspartate aminotransferase-like (Major domain)"/>
    <property type="match status" value="1"/>
</dbReference>
<keyword evidence="7" id="KW-0808">Transferase</keyword>
<evidence type="ECO:0000256" key="1">
    <source>
        <dbReference type="ARBA" id="ARBA00001933"/>
    </source>
</evidence>
<evidence type="ECO:0000313" key="8">
    <source>
        <dbReference type="Proteomes" id="UP000635606"/>
    </source>
</evidence>
<evidence type="ECO:0000259" key="6">
    <source>
        <dbReference type="Pfam" id="PF00266"/>
    </source>
</evidence>
<dbReference type="InterPro" id="IPR015424">
    <property type="entry name" value="PyrdxlP-dep_Trfase"/>
</dbReference>
<evidence type="ECO:0000256" key="5">
    <source>
        <dbReference type="RuleBase" id="RU004504"/>
    </source>
</evidence>
<keyword evidence="3" id="KW-0663">Pyridoxal phosphate</keyword>
<dbReference type="GO" id="GO:0008483">
    <property type="term" value="F:transaminase activity"/>
    <property type="evidence" value="ECO:0007669"/>
    <property type="project" value="UniProtKB-KW"/>
</dbReference>